<accession>A0A2G8KY60</accession>
<dbReference type="OrthoDB" id="125906at2759"/>
<dbReference type="STRING" id="307972.A0A2G8KY60"/>
<proteinExistence type="predicted"/>
<keyword evidence="3" id="KW-1185">Reference proteome</keyword>
<organism evidence="2 3">
    <name type="scientific">Stichopus japonicus</name>
    <name type="common">Sea cucumber</name>
    <dbReference type="NCBI Taxonomy" id="307972"/>
    <lineage>
        <taxon>Eukaryota</taxon>
        <taxon>Metazoa</taxon>
        <taxon>Echinodermata</taxon>
        <taxon>Eleutherozoa</taxon>
        <taxon>Echinozoa</taxon>
        <taxon>Holothuroidea</taxon>
        <taxon>Aspidochirotacea</taxon>
        <taxon>Aspidochirotida</taxon>
        <taxon>Stichopodidae</taxon>
        <taxon>Apostichopus</taxon>
    </lineage>
</organism>
<dbReference type="GO" id="GO:0005815">
    <property type="term" value="C:microtubule organizing center"/>
    <property type="evidence" value="ECO:0007669"/>
    <property type="project" value="TreeGrafter"/>
</dbReference>
<evidence type="ECO:0000256" key="1">
    <source>
        <dbReference type="SAM" id="MobiDB-lite"/>
    </source>
</evidence>
<evidence type="ECO:0000313" key="3">
    <source>
        <dbReference type="Proteomes" id="UP000230750"/>
    </source>
</evidence>
<protein>
    <submittedName>
        <fullName evidence="2">Putative coiled-coil domain-containing protein</fullName>
    </submittedName>
</protein>
<dbReference type="AlphaFoldDB" id="A0A2G8KY60"/>
<sequence>MTPSPPNSKPASPTGYLPPPKSQRVLKPPTPPHTTQSKSRLSPPGSSCGHGGGGQELCYLCHQRAVNNVPVSFEAERRKKEQEQDRLLQQYQHLKDTESIIREQAQNLSNRHHSQKIASFNLGVSEAIKTKKKERPTSFHRSYIFQTRPLTPPRLFMQDEYASYLAEQVEAKTATKSKQKNEKDFLERLEQVQLAEELAAQREQYLRDKAAHTDMYQRALSAQVRFKPLPLPVAVPDSKEPIFGKYDATNEQLADKRRRAIKVYQEQLKAVDQAEKMKLLKHLKQQREETDMLDRTRQELIADRAARFDHAFDTRKSLEVSWKDAADLKKDREENDKLSQQSPGILLHEQCDEYNRCGQCERRLTNCGESNIWSESRYISGSQLIV</sequence>
<gene>
    <name evidence="2" type="ORF">BSL78_10177</name>
</gene>
<evidence type="ECO:0000313" key="2">
    <source>
        <dbReference type="EMBL" id="PIK52928.1"/>
    </source>
</evidence>
<dbReference type="PANTHER" id="PTHR14362:SF2">
    <property type="entry name" value="COILED-COIL DOMAIN-CONTAINING PROTEIN 81"/>
    <property type="match status" value="1"/>
</dbReference>
<dbReference type="EMBL" id="MRZV01000309">
    <property type="protein sequence ID" value="PIK52928.1"/>
    <property type="molecule type" value="Genomic_DNA"/>
</dbReference>
<dbReference type="PANTHER" id="PTHR14362">
    <property type="entry name" value="COILED-COIL DOMAIN-CONTAINING PROTEIN 81"/>
    <property type="match status" value="1"/>
</dbReference>
<comment type="caution">
    <text evidence="2">The sequence shown here is derived from an EMBL/GenBank/DDBJ whole genome shotgun (WGS) entry which is preliminary data.</text>
</comment>
<dbReference type="InterPro" id="IPR026295">
    <property type="entry name" value="CCD81"/>
</dbReference>
<reference evidence="2 3" key="1">
    <citation type="journal article" date="2017" name="PLoS Biol.">
        <title>The sea cucumber genome provides insights into morphological evolution and visceral regeneration.</title>
        <authorList>
            <person name="Zhang X."/>
            <person name="Sun L."/>
            <person name="Yuan J."/>
            <person name="Sun Y."/>
            <person name="Gao Y."/>
            <person name="Zhang L."/>
            <person name="Li S."/>
            <person name="Dai H."/>
            <person name="Hamel J.F."/>
            <person name="Liu C."/>
            <person name="Yu Y."/>
            <person name="Liu S."/>
            <person name="Lin W."/>
            <person name="Guo K."/>
            <person name="Jin S."/>
            <person name="Xu P."/>
            <person name="Storey K.B."/>
            <person name="Huan P."/>
            <person name="Zhang T."/>
            <person name="Zhou Y."/>
            <person name="Zhang J."/>
            <person name="Lin C."/>
            <person name="Li X."/>
            <person name="Xing L."/>
            <person name="Huo D."/>
            <person name="Sun M."/>
            <person name="Wang L."/>
            <person name="Mercier A."/>
            <person name="Li F."/>
            <person name="Yang H."/>
            <person name="Xiang J."/>
        </authorList>
    </citation>
    <scope>NUCLEOTIDE SEQUENCE [LARGE SCALE GENOMIC DNA]</scope>
    <source>
        <strain evidence="2">Shaxun</strain>
        <tissue evidence="2">Muscle</tissue>
    </source>
</reference>
<dbReference type="Proteomes" id="UP000230750">
    <property type="component" value="Unassembled WGS sequence"/>
</dbReference>
<feature type="region of interest" description="Disordered" evidence="1">
    <location>
        <begin position="1"/>
        <end position="52"/>
    </location>
</feature>
<name>A0A2G8KY60_STIJA</name>